<accession>A0A6A6L4P2</accession>
<dbReference type="AlphaFoldDB" id="A0A6A6L4P2"/>
<name>A0A6A6L4P2_HEVBR</name>
<comment type="caution">
    <text evidence="1">The sequence shown here is derived from an EMBL/GenBank/DDBJ whole genome shotgun (WGS) entry which is preliminary data.</text>
</comment>
<gene>
    <name evidence="1" type="ORF">GH714_035307</name>
</gene>
<evidence type="ECO:0000313" key="1">
    <source>
        <dbReference type="EMBL" id="KAF2295954.1"/>
    </source>
</evidence>
<proteinExistence type="predicted"/>
<dbReference type="EMBL" id="JAAGAX010000013">
    <property type="protein sequence ID" value="KAF2295954.1"/>
    <property type="molecule type" value="Genomic_DNA"/>
</dbReference>
<keyword evidence="2" id="KW-1185">Reference proteome</keyword>
<dbReference type="Gene3D" id="3.40.50.300">
    <property type="entry name" value="P-loop containing nucleotide triphosphate hydrolases"/>
    <property type="match status" value="1"/>
</dbReference>
<dbReference type="InterPro" id="IPR027417">
    <property type="entry name" value="P-loop_NTPase"/>
</dbReference>
<sequence>MFRANATFREIDGVPTDILPSYIYAGIAVGHFSHIFLMDASSATEPEAMVALANLANEKTAIIVTGAPANHSGWVRSDIAGKNELMDSYFERLRKRNHTID</sequence>
<reference evidence="1 2" key="1">
    <citation type="journal article" date="2020" name="Mol. Plant">
        <title>The Chromosome-Based Rubber Tree Genome Provides New Insights into Spurge Genome Evolution and Rubber Biosynthesis.</title>
        <authorList>
            <person name="Liu J."/>
            <person name="Shi C."/>
            <person name="Shi C.C."/>
            <person name="Li W."/>
            <person name="Zhang Q.J."/>
            <person name="Zhang Y."/>
            <person name="Li K."/>
            <person name="Lu H.F."/>
            <person name="Shi C."/>
            <person name="Zhu S.T."/>
            <person name="Xiao Z.Y."/>
            <person name="Nan H."/>
            <person name="Yue Y."/>
            <person name="Zhu X.G."/>
            <person name="Wu Y."/>
            <person name="Hong X.N."/>
            <person name="Fan G.Y."/>
            <person name="Tong Y."/>
            <person name="Zhang D."/>
            <person name="Mao C.L."/>
            <person name="Liu Y.L."/>
            <person name="Hao S.J."/>
            <person name="Liu W.Q."/>
            <person name="Lv M.Q."/>
            <person name="Zhang H.B."/>
            <person name="Liu Y."/>
            <person name="Hu-Tang G.R."/>
            <person name="Wang J.P."/>
            <person name="Wang J.H."/>
            <person name="Sun Y.H."/>
            <person name="Ni S.B."/>
            <person name="Chen W.B."/>
            <person name="Zhang X.C."/>
            <person name="Jiao Y.N."/>
            <person name="Eichler E.E."/>
            <person name="Li G.H."/>
            <person name="Liu X."/>
            <person name="Gao L.Z."/>
        </authorList>
    </citation>
    <scope>NUCLEOTIDE SEQUENCE [LARGE SCALE GENOMIC DNA]</scope>
    <source>
        <strain evidence="2">cv. GT1</strain>
        <tissue evidence="1">Leaf</tissue>
    </source>
</reference>
<dbReference type="Proteomes" id="UP000467840">
    <property type="component" value="Chromosome 7"/>
</dbReference>
<evidence type="ECO:0000313" key="2">
    <source>
        <dbReference type="Proteomes" id="UP000467840"/>
    </source>
</evidence>
<organism evidence="1 2">
    <name type="scientific">Hevea brasiliensis</name>
    <name type="common">Para rubber tree</name>
    <name type="synonym">Siphonia brasiliensis</name>
    <dbReference type="NCBI Taxonomy" id="3981"/>
    <lineage>
        <taxon>Eukaryota</taxon>
        <taxon>Viridiplantae</taxon>
        <taxon>Streptophyta</taxon>
        <taxon>Embryophyta</taxon>
        <taxon>Tracheophyta</taxon>
        <taxon>Spermatophyta</taxon>
        <taxon>Magnoliopsida</taxon>
        <taxon>eudicotyledons</taxon>
        <taxon>Gunneridae</taxon>
        <taxon>Pentapetalae</taxon>
        <taxon>rosids</taxon>
        <taxon>fabids</taxon>
        <taxon>Malpighiales</taxon>
        <taxon>Euphorbiaceae</taxon>
        <taxon>Crotonoideae</taxon>
        <taxon>Micrandreae</taxon>
        <taxon>Hevea</taxon>
    </lineage>
</organism>
<protein>
    <submittedName>
        <fullName evidence="1">Uncharacterized protein</fullName>
    </submittedName>
</protein>